<proteinExistence type="predicted"/>
<keyword evidence="1 6" id="KW-0436">Ligase</keyword>
<keyword evidence="5 6" id="KW-0030">Aminoacyl-tRNA synthetase</keyword>
<keyword evidence="4" id="KW-0648">Protein biosynthesis</keyword>
<keyword evidence="3" id="KW-0067">ATP-binding</keyword>
<dbReference type="GO" id="GO:0006418">
    <property type="term" value="P:tRNA aminoacylation for protein translation"/>
    <property type="evidence" value="ECO:0007669"/>
    <property type="project" value="InterPro"/>
</dbReference>
<dbReference type="InterPro" id="IPR014729">
    <property type="entry name" value="Rossmann-like_a/b/a_fold"/>
</dbReference>
<sequence>MKSPQEQYAYITRTVDVTLPEGALRSQLERGTPLRVKLGIDPTAPDVTLGWAVVFDLLRRFQEMGHTAVLIL</sequence>
<evidence type="ECO:0000256" key="4">
    <source>
        <dbReference type="ARBA" id="ARBA00022917"/>
    </source>
</evidence>
<dbReference type="GO" id="GO:0005524">
    <property type="term" value="F:ATP binding"/>
    <property type="evidence" value="ECO:0007669"/>
    <property type="project" value="UniProtKB-KW"/>
</dbReference>
<dbReference type="Gene3D" id="3.40.50.620">
    <property type="entry name" value="HUPs"/>
    <property type="match status" value="1"/>
</dbReference>
<evidence type="ECO:0000256" key="1">
    <source>
        <dbReference type="ARBA" id="ARBA00022598"/>
    </source>
</evidence>
<organism evidence="6">
    <name type="scientific">hydrothermal vent metagenome</name>
    <dbReference type="NCBI Taxonomy" id="652676"/>
    <lineage>
        <taxon>unclassified sequences</taxon>
        <taxon>metagenomes</taxon>
        <taxon>ecological metagenomes</taxon>
    </lineage>
</organism>
<keyword evidence="2" id="KW-0547">Nucleotide-binding</keyword>
<dbReference type="EMBL" id="UOEI01000019">
    <property type="protein sequence ID" value="VAV89586.1"/>
    <property type="molecule type" value="Genomic_DNA"/>
</dbReference>
<name>A0A3B0RLG7_9ZZZZ</name>
<gene>
    <name evidence="6" type="ORF">MNBD_ACTINO01-345</name>
</gene>
<evidence type="ECO:0000256" key="3">
    <source>
        <dbReference type="ARBA" id="ARBA00022840"/>
    </source>
</evidence>
<evidence type="ECO:0000256" key="5">
    <source>
        <dbReference type="ARBA" id="ARBA00023146"/>
    </source>
</evidence>
<dbReference type="EC" id="6.1.1.1" evidence="6"/>
<evidence type="ECO:0000313" key="6">
    <source>
        <dbReference type="EMBL" id="VAV89586.1"/>
    </source>
</evidence>
<reference evidence="6" key="1">
    <citation type="submission" date="2018-06" db="EMBL/GenBank/DDBJ databases">
        <authorList>
            <person name="Zhirakovskaya E."/>
        </authorList>
    </citation>
    <scope>NUCLEOTIDE SEQUENCE</scope>
</reference>
<dbReference type="SUPFAM" id="SSF52374">
    <property type="entry name" value="Nucleotidylyl transferase"/>
    <property type="match status" value="1"/>
</dbReference>
<dbReference type="AlphaFoldDB" id="A0A3B0RLG7"/>
<protein>
    <submittedName>
        <fullName evidence="6">Tyrosyl-tRNA synthetase</fullName>
        <ecNumber evidence="6">6.1.1.1</ecNumber>
    </submittedName>
</protein>
<dbReference type="InterPro" id="IPR002305">
    <property type="entry name" value="aa-tRNA-synth_Ic"/>
</dbReference>
<dbReference type="Pfam" id="PF00579">
    <property type="entry name" value="tRNA-synt_1b"/>
    <property type="match status" value="1"/>
</dbReference>
<evidence type="ECO:0000256" key="2">
    <source>
        <dbReference type="ARBA" id="ARBA00022741"/>
    </source>
</evidence>
<dbReference type="GO" id="GO:0004831">
    <property type="term" value="F:tyrosine-tRNA ligase activity"/>
    <property type="evidence" value="ECO:0007669"/>
    <property type="project" value="UniProtKB-EC"/>
</dbReference>
<accession>A0A3B0RLG7</accession>
<feature type="non-terminal residue" evidence="6">
    <location>
        <position position="72"/>
    </location>
</feature>